<feature type="non-terminal residue" evidence="5">
    <location>
        <position position="106"/>
    </location>
</feature>
<proteinExistence type="inferred from homology"/>
<evidence type="ECO:0000256" key="3">
    <source>
        <dbReference type="ARBA" id="ARBA00012547"/>
    </source>
</evidence>
<gene>
    <name evidence="5" type="ORF">GMD59_12995</name>
</gene>
<dbReference type="GO" id="GO:0042840">
    <property type="term" value="P:D-glucuronate catabolic process"/>
    <property type="evidence" value="ECO:0007669"/>
    <property type="project" value="TreeGrafter"/>
</dbReference>
<dbReference type="GO" id="GO:0046872">
    <property type="term" value="F:metal ion binding"/>
    <property type="evidence" value="ECO:0007669"/>
    <property type="project" value="TreeGrafter"/>
</dbReference>
<comment type="catalytic activity">
    <reaction evidence="1">
        <text>5-dehydro-4-deoxy-D-glucuronate = 3-deoxy-D-glycero-2,5-hexodiulosonate</text>
        <dbReference type="Rhea" id="RHEA:23896"/>
        <dbReference type="ChEBI" id="CHEBI:17117"/>
        <dbReference type="ChEBI" id="CHEBI:29071"/>
        <dbReference type="EC" id="5.3.1.17"/>
    </reaction>
</comment>
<sequence length="106" mass="12212">MEIRYSSNQRDFKRYTTEETRKEFLIENLYAANEVVAVYSHVDRMVTLGCMPTTETVPIDKGIDIWHNFGTQYFLERREIGIFNIGGAGSITADGVKYELGYKDCL</sequence>
<reference evidence="5 6" key="1">
    <citation type="journal article" date="2019" name="Nat. Med.">
        <title>A library of human gut bacterial isolates paired with longitudinal multiomics data enables mechanistic microbiome research.</title>
        <authorList>
            <person name="Poyet M."/>
            <person name="Groussin M."/>
            <person name="Gibbons S.M."/>
            <person name="Avila-Pacheco J."/>
            <person name="Jiang X."/>
            <person name="Kearney S.M."/>
            <person name="Perrotta A.R."/>
            <person name="Berdy B."/>
            <person name="Zhao S."/>
            <person name="Lieberman T.D."/>
            <person name="Swanson P.K."/>
            <person name="Smith M."/>
            <person name="Roesemann S."/>
            <person name="Alexander J.E."/>
            <person name="Rich S.A."/>
            <person name="Livny J."/>
            <person name="Vlamakis H."/>
            <person name="Clish C."/>
            <person name="Bullock K."/>
            <person name="Deik A."/>
            <person name="Scott J."/>
            <person name="Pierce K.A."/>
            <person name="Xavier R.J."/>
            <person name="Alm E.J."/>
        </authorList>
    </citation>
    <scope>NUCLEOTIDE SEQUENCE [LARGE SCALE GENOMIC DNA]</scope>
    <source>
        <strain evidence="5 6">BIOML-A4</strain>
    </source>
</reference>
<dbReference type="SUPFAM" id="SSF51182">
    <property type="entry name" value="RmlC-like cupins"/>
    <property type="match status" value="1"/>
</dbReference>
<organism evidence="5 6">
    <name type="scientific">Ruthenibacterium lactatiformans</name>
    <dbReference type="NCBI Taxonomy" id="1550024"/>
    <lineage>
        <taxon>Bacteria</taxon>
        <taxon>Bacillati</taxon>
        <taxon>Bacillota</taxon>
        <taxon>Clostridia</taxon>
        <taxon>Eubacteriales</taxon>
        <taxon>Oscillospiraceae</taxon>
        <taxon>Ruthenibacterium</taxon>
    </lineage>
</organism>
<evidence type="ECO:0000256" key="2">
    <source>
        <dbReference type="ARBA" id="ARBA00008086"/>
    </source>
</evidence>
<dbReference type="InterPro" id="IPR014710">
    <property type="entry name" value="RmlC-like_jellyroll"/>
</dbReference>
<evidence type="ECO:0000256" key="1">
    <source>
        <dbReference type="ARBA" id="ARBA00000552"/>
    </source>
</evidence>
<dbReference type="GO" id="GO:0045490">
    <property type="term" value="P:pectin catabolic process"/>
    <property type="evidence" value="ECO:0007669"/>
    <property type="project" value="InterPro"/>
</dbReference>
<comment type="similarity">
    <text evidence="2">Belongs to the KduI family.</text>
</comment>
<keyword evidence="4" id="KW-0862">Zinc</keyword>
<evidence type="ECO:0000256" key="4">
    <source>
        <dbReference type="ARBA" id="ARBA00022833"/>
    </source>
</evidence>
<dbReference type="GO" id="GO:0008697">
    <property type="term" value="F:4-deoxy-L-threo-5-hexosulose-uronate ketol-isomerase activity"/>
    <property type="evidence" value="ECO:0007669"/>
    <property type="project" value="UniProtKB-EC"/>
</dbReference>
<dbReference type="EC" id="5.3.1.17" evidence="3"/>
<dbReference type="EMBL" id="WMZU01000022">
    <property type="protein sequence ID" value="MTS28196.1"/>
    <property type="molecule type" value="Genomic_DNA"/>
</dbReference>
<accession>A0A6L6LTY3</accession>
<dbReference type="CDD" id="cd20294">
    <property type="entry name" value="cupin_KduI_N"/>
    <property type="match status" value="1"/>
</dbReference>
<dbReference type="InterPro" id="IPR011051">
    <property type="entry name" value="RmlC_Cupin_sf"/>
</dbReference>
<comment type="caution">
    <text evidence="5">The sequence shown here is derived from an EMBL/GenBank/DDBJ whole genome shotgun (WGS) entry which is preliminary data.</text>
</comment>
<dbReference type="PANTHER" id="PTHR38461:SF1">
    <property type="entry name" value="4-DEOXY-L-THREO-5-HEXOSULOSE-URONATE KETOL-ISOMERASE"/>
    <property type="match status" value="1"/>
</dbReference>
<protein>
    <recommendedName>
        <fullName evidence="3">5-dehydro-4-deoxy-D-glucuronate isomerase</fullName>
        <ecNumber evidence="3">5.3.1.17</ecNumber>
    </recommendedName>
</protein>
<dbReference type="Gene3D" id="2.60.120.10">
    <property type="entry name" value="Jelly Rolls"/>
    <property type="match status" value="1"/>
</dbReference>
<dbReference type="PANTHER" id="PTHR38461">
    <property type="entry name" value="4-DEOXY-L-THREO-5-HEXOSULOSE-URONATE KETOL-ISOMERASE"/>
    <property type="match status" value="1"/>
</dbReference>
<evidence type="ECO:0000313" key="5">
    <source>
        <dbReference type="EMBL" id="MTS28196.1"/>
    </source>
</evidence>
<keyword evidence="5" id="KW-0413">Isomerase</keyword>
<dbReference type="AlphaFoldDB" id="A0A6L6LTY3"/>
<evidence type="ECO:0000313" key="6">
    <source>
        <dbReference type="Proteomes" id="UP000472755"/>
    </source>
</evidence>
<dbReference type="GO" id="GO:0019698">
    <property type="term" value="P:D-galacturonate catabolic process"/>
    <property type="evidence" value="ECO:0007669"/>
    <property type="project" value="TreeGrafter"/>
</dbReference>
<dbReference type="Proteomes" id="UP000472755">
    <property type="component" value="Unassembled WGS sequence"/>
</dbReference>
<name>A0A6L6LTY3_9FIRM</name>
<dbReference type="InterPro" id="IPR007045">
    <property type="entry name" value="KduI"/>
</dbReference>